<dbReference type="Proteomes" id="UP000199627">
    <property type="component" value="Unassembled WGS sequence"/>
</dbReference>
<gene>
    <name evidence="1" type="ORF">SAMN05421664_2682</name>
</gene>
<keyword evidence="2" id="KW-1185">Reference proteome</keyword>
<dbReference type="AlphaFoldDB" id="A0A1H1DXV5"/>
<proteinExistence type="predicted"/>
<dbReference type="OrthoDB" id="1264276at2"/>
<dbReference type="EMBL" id="FNKL01000003">
    <property type="protein sequence ID" value="SDQ81068.1"/>
    <property type="molecule type" value="Genomic_DNA"/>
</dbReference>
<organism evidence="1 2">
    <name type="scientific">Chryseobacterium soldanellicola</name>
    <dbReference type="NCBI Taxonomy" id="311333"/>
    <lineage>
        <taxon>Bacteria</taxon>
        <taxon>Pseudomonadati</taxon>
        <taxon>Bacteroidota</taxon>
        <taxon>Flavobacteriia</taxon>
        <taxon>Flavobacteriales</taxon>
        <taxon>Weeksellaceae</taxon>
        <taxon>Chryseobacterium group</taxon>
        <taxon>Chryseobacterium</taxon>
    </lineage>
</organism>
<evidence type="ECO:0000313" key="2">
    <source>
        <dbReference type="Proteomes" id="UP000199627"/>
    </source>
</evidence>
<accession>A0A1H1DXV5</accession>
<name>A0A1H1DXV5_9FLAO</name>
<protein>
    <submittedName>
        <fullName evidence="1">Uncharacterized protein</fullName>
    </submittedName>
</protein>
<dbReference type="STRING" id="311333.SAMN05421664_2682"/>
<dbReference type="RefSeq" id="WP_089756220.1">
    <property type="nucleotide sequence ID" value="NZ_FNKL01000003.1"/>
</dbReference>
<evidence type="ECO:0000313" key="1">
    <source>
        <dbReference type="EMBL" id="SDQ81068.1"/>
    </source>
</evidence>
<sequence>MYKFIYILLISAFIICCKNKPKECNTAELQIENRWYEFNGGIKNLNIKNRNDIIFICKKINQFSEGEEVMVNYNYGYITIFINNQKIDMIFTVKNGVVYNVGVGKYVYDEELTNRIMKLMKINNRQWRVGNL</sequence>
<reference evidence="2" key="1">
    <citation type="submission" date="2016-10" db="EMBL/GenBank/DDBJ databases">
        <authorList>
            <person name="Varghese N."/>
            <person name="Submissions S."/>
        </authorList>
    </citation>
    <scope>NUCLEOTIDE SEQUENCE [LARGE SCALE GENOMIC DNA]</scope>
    <source>
        <strain evidence="2">DSM 17072</strain>
    </source>
</reference>